<dbReference type="Proteomes" id="UP001597519">
    <property type="component" value="Unassembled WGS sequence"/>
</dbReference>
<protein>
    <submittedName>
        <fullName evidence="2">YtpI family protein</fullName>
    </submittedName>
</protein>
<proteinExistence type="predicted"/>
<dbReference type="EMBL" id="JBHUOQ010000001">
    <property type="protein sequence ID" value="MFD2829090.1"/>
    <property type="molecule type" value="Genomic_DNA"/>
</dbReference>
<name>A0ABW5WT45_9STAP</name>
<dbReference type="RefSeq" id="WP_377770782.1">
    <property type="nucleotide sequence ID" value="NZ_JBHUOQ010000001.1"/>
</dbReference>
<accession>A0ABW5WT45</accession>
<evidence type="ECO:0000256" key="1">
    <source>
        <dbReference type="SAM" id="Phobius"/>
    </source>
</evidence>
<organism evidence="2 3">
    <name type="scientific">Corticicoccus populi</name>
    <dbReference type="NCBI Taxonomy" id="1812821"/>
    <lineage>
        <taxon>Bacteria</taxon>
        <taxon>Bacillati</taxon>
        <taxon>Bacillota</taxon>
        <taxon>Bacilli</taxon>
        <taxon>Bacillales</taxon>
        <taxon>Staphylococcaceae</taxon>
        <taxon>Corticicoccus</taxon>
    </lineage>
</organism>
<keyword evidence="1" id="KW-0812">Transmembrane</keyword>
<feature type="transmembrane region" description="Helical" evidence="1">
    <location>
        <begin position="40"/>
        <end position="63"/>
    </location>
</feature>
<feature type="transmembrane region" description="Helical" evidence="1">
    <location>
        <begin position="6"/>
        <end position="28"/>
    </location>
</feature>
<dbReference type="InterPro" id="IPR025618">
    <property type="entry name" value="YtpI"/>
</dbReference>
<reference evidence="3" key="1">
    <citation type="journal article" date="2019" name="Int. J. Syst. Evol. Microbiol.">
        <title>The Global Catalogue of Microorganisms (GCM) 10K type strain sequencing project: providing services to taxonomists for standard genome sequencing and annotation.</title>
        <authorList>
            <consortium name="The Broad Institute Genomics Platform"/>
            <consortium name="The Broad Institute Genome Sequencing Center for Infectious Disease"/>
            <person name="Wu L."/>
            <person name="Ma J."/>
        </authorList>
    </citation>
    <scope>NUCLEOTIDE SEQUENCE [LARGE SCALE GENOMIC DNA]</scope>
    <source>
        <strain evidence="3">KCTC 33575</strain>
    </source>
</reference>
<sequence length="117" mass="13706">MELLYLIIVSSLVSFLFLSLLMFVIYKMRQIRSVRDVQSVYFTSISRIWLGLFLVAMGLNSIIQFTTSVAIIVGAVFILFGAYNVYYFNKARKKFKANLPIEEKAWEEFEARRQKSR</sequence>
<comment type="caution">
    <text evidence="2">The sequence shown here is derived from an EMBL/GenBank/DDBJ whole genome shotgun (WGS) entry which is preliminary data.</text>
</comment>
<keyword evidence="1" id="KW-0472">Membrane</keyword>
<gene>
    <name evidence="2" type="ORF">ACFSX4_01335</name>
</gene>
<dbReference type="Pfam" id="PF14007">
    <property type="entry name" value="YtpI"/>
    <property type="match status" value="1"/>
</dbReference>
<evidence type="ECO:0000313" key="2">
    <source>
        <dbReference type="EMBL" id="MFD2829090.1"/>
    </source>
</evidence>
<keyword evidence="3" id="KW-1185">Reference proteome</keyword>
<feature type="transmembrane region" description="Helical" evidence="1">
    <location>
        <begin position="69"/>
        <end position="88"/>
    </location>
</feature>
<evidence type="ECO:0000313" key="3">
    <source>
        <dbReference type="Proteomes" id="UP001597519"/>
    </source>
</evidence>
<keyword evidence="1" id="KW-1133">Transmembrane helix</keyword>